<dbReference type="EMBL" id="CP024847">
    <property type="protein sequence ID" value="AUR51598.1"/>
    <property type="molecule type" value="Genomic_DNA"/>
</dbReference>
<evidence type="ECO:0000313" key="3">
    <source>
        <dbReference type="Proteomes" id="UP000236655"/>
    </source>
</evidence>
<evidence type="ECO:0000256" key="1">
    <source>
        <dbReference type="ARBA" id="ARBA00022679"/>
    </source>
</evidence>
<name>A0A2I7N571_9NEIS</name>
<dbReference type="RefSeq" id="WP_102950897.1">
    <property type="nucleotide sequence ID" value="NZ_CP024847.1"/>
</dbReference>
<dbReference type="Gene3D" id="3.40.50.2000">
    <property type="entry name" value="Glycogen Phosphorylase B"/>
    <property type="match status" value="2"/>
</dbReference>
<proteinExistence type="predicted"/>
<dbReference type="PANTHER" id="PTHR46401:SF2">
    <property type="entry name" value="GLYCOSYLTRANSFERASE WBBK-RELATED"/>
    <property type="match status" value="1"/>
</dbReference>
<dbReference type="OrthoDB" id="9775208at2"/>
<dbReference type="GO" id="GO:0016757">
    <property type="term" value="F:glycosyltransferase activity"/>
    <property type="evidence" value="ECO:0007669"/>
    <property type="project" value="TreeGrafter"/>
</dbReference>
<protein>
    <recommendedName>
        <fullName evidence="4">Glycosyltransferase</fullName>
    </recommendedName>
</protein>
<sequence length="392" mass="45053">MSKRLLVVCPFACYPSTHGGKLDIYNSLIQLASVELNICVDLLYCDYEKQSSAADSHLKKYAGINEIHFLQIKKNKFLSLLYLFYYKPNYSMLYRCLADFKPEQQYDYILIHGFHADSILENVNLTSARFFYRMHNYEYAYSMQKIPLEKNLLMKLLRLYDNLKIKFREKWLIAKTEKVLCISSEEYKFFSASYGKKIYFLPTYLDTSKFVSFKNSNKPHPIVLFVGNLFTLYNKEALIWYLENIHGRIKSSISDYKFIIAGSTAGSDTKWLQDIIQKDKHINVYFNVEDMAAIYQMAKVFVNPMQNGAGVKLKTLDGIINGIPVVSTTVGASGTGLSHRAHCLIADSINEFCNAVILLLQDASLARSLVDNGQQYLKEKFCSLAILDTIYD</sequence>
<dbReference type="Proteomes" id="UP000236655">
    <property type="component" value="Chromosome"/>
</dbReference>
<evidence type="ECO:0000313" key="2">
    <source>
        <dbReference type="EMBL" id="AUR51598.1"/>
    </source>
</evidence>
<keyword evidence="3" id="KW-1185">Reference proteome</keyword>
<keyword evidence="1" id="KW-0808">Transferase</keyword>
<dbReference type="GO" id="GO:0009103">
    <property type="term" value="P:lipopolysaccharide biosynthetic process"/>
    <property type="evidence" value="ECO:0007669"/>
    <property type="project" value="TreeGrafter"/>
</dbReference>
<dbReference type="KEGG" id="nba:CUN60_04600"/>
<organism evidence="2 3">
    <name type="scientific">Aquella oligotrophica</name>
    <dbReference type="NCBI Taxonomy" id="2067065"/>
    <lineage>
        <taxon>Bacteria</taxon>
        <taxon>Pseudomonadati</taxon>
        <taxon>Pseudomonadota</taxon>
        <taxon>Betaproteobacteria</taxon>
        <taxon>Neisseriales</taxon>
        <taxon>Neisseriaceae</taxon>
        <taxon>Aquella</taxon>
    </lineage>
</organism>
<dbReference type="SUPFAM" id="SSF53756">
    <property type="entry name" value="UDP-Glycosyltransferase/glycogen phosphorylase"/>
    <property type="match status" value="1"/>
</dbReference>
<dbReference type="PANTHER" id="PTHR46401">
    <property type="entry name" value="GLYCOSYLTRANSFERASE WBBK-RELATED"/>
    <property type="match status" value="1"/>
</dbReference>
<dbReference type="Pfam" id="PF13692">
    <property type="entry name" value="Glyco_trans_1_4"/>
    <property type="match status" value="1"/>
</dbReference>
<dbReference type="AlphaFoldDB" id="A0A2I7N571"/>
<gene>
    <name evidence="2" type="ORF">CUN60_04600</name>
</gene>
<reference evidence="3" key="1">
    <citation type="submission" date="2017-11" db="EMBL/GenBank/DDBJ databases">
        <authorList>
            <person name="Chan K.G."/>
            <person name="Lee L.S."/>
        </authorList>
    </citation>
    <scope>NUCLEOTIDE SEQUENCE [LARGE SCALE GENOMIC DNA]</scope>
    <source>
        <strain evidence="3">DSM 100970</strain>
    </source>
</reference>
<evidence type="ECO:0008006" key="4">
    <source>
        <dbReference type="Google" id="ProtNLM"/>
    </source>
</evidence>
<accession>A0A2I7N571</accession>
<dbReference type="CDD" id="cd03801">
    <property type="entry name" value="GT4_PimA-like"/>
    <property type="match status" value="1"/>
</dbReference>